<feature type="domain" description="Chitin-binding type-2" evidence="8">
    <location>
        <begin position="434"/>
        <end position="490"/>
    </location>
</feature>
<accession>A0A0N5A312</accession>
<feature type="domain" description="Chitin-binding type-2" evidence="8">
    <location>
        <begin position="800"/>
        <end position="856"/>
    </location>
</feature>
<dbReference type="Proteomes" id="UP000038045">
    <property type="component" value="Unplaced"/>
</dbReference>
<keyword evidence="4" id="KW-1015">Disulfide bond</keyword>
<evidence type="ECO:0000256" key="1">
    <source>
        <dbReference type="ARBA" id="ARBA00022669"/>
    </source>
</evidence>
<feature type="domain" description="Chitin-binding type-2" evidence="8">
    <location>
        <begin position="1501"/>
        <end position="1558"/>
    </location>
</feature>
<evidence type="ECO:0000313" key="10">
    <source>
        <dbReference type="WBParaSite" id="PTRK_0001602200.1"/>
    </source>
</evidence>
<feature type="domain" description="Chitin-binding type-2" evidence="8">
    <location>
        <begin position="1098"/>
        <end position="1154"/>
    </location>
</feature>
<dbReference type="Gene3D" id="3.20.20.80">
    <property type="entry name" value="Glycosidases"/>
    <property type="match status" value="4"/>
</dbReference>
<dbReference type="PROSITE" id="PS50940">
    <property type="entry name" value="CHIT_BIND_II"/>
    <property type="match status" value="17"/>
</dbReference>
<keyword evidence="1" id="KW-0147">Chitin-binding</keyword>
<dbReference type="PANTHER" id="PTHR23301:SF0">
    <property type="entry name" value="CHITIN-BINDING TYPE-2 DOMAIN-CONTAINING PROTEIN-RELATED"/>
    <property type="match status" value="1"/>
</dbReference>
<evidence type="ECO:0000256" key="2">
    <source>
        <dbReference type="ARBA" id="ARBA00022729"/>
    </source>
</evidence>
<feature type="domain" description="Chitin-binding type-2" evidence="8">
    <location>
        <begin position="136"/>
        <end position="193"/>
    </location>
</feature>
<feature type="region of interest" description="Disordered" evidence="6">
    <location>
        <begin position="1390"/>
        <end position="1468"/>
    </location>
</feature>
<keyword evidence="2 7" id="KW-0732">Signal</keyword>
<dbReference type="Gene3D" id="2.170.140.10">
    <property type="entry name" value="Chitin binding domain"/>
    <property type="match status" value="8"/>
</dbReference>
<keyword evidence="9" id="KW-1185">Reference proteome</keyword>
<feature type="domain" description="Chitin-binding type-2" evidence="8">
    <location>
        <begin position="876"/>
        <end position="932"/>
    </location>
</feature>
<dbReference type="PANTHER" id="PTHR23301">
    <property type="entry name" value="CHITIN BINDING PERITROPHIN-A"/>
    <property type="match status" value="1"/>
</dbReference>
<reference evidence="10" key="1">
    <citation type="submission" date="2017-02" db="UniProtKB">
        <authorList>
            <consortium name="WormBaseParasite"/>
        </authorList>
    </citation>
    <scope>IDENTIFICATION</scope>
</reference>
<evidence type="ECO:0000256" key="6">
    <source>
        <dbReference type="SAM" id="MobiDB-lite"/>
    </source>
</evidence>
<feature type="domain" description="Chitin-binding type-2" evidence="8">
    <location>
        <begin position="949"/>
        <end position="1005"/>
    </location>
</feature>
<feature type="domain" description="Chitin-binding type-2" evidence="8">
    <location>
        <begin position="222"/>
        <end position="281"/>
    </location>
</feature>
<evidence type="ECO:0000256" key="7">
    <source>
        <dbReference type="SAM" id="SignalP"/>
    </source>
</evidence>
<proteinExistence type="predicted"/>
<dbReference type="SMART" id="SM00494">
    <property type="entry name" value="ChtBD2"/>
    <property type="match status" value="18"/>
</dbReference>
<feature type="region of interest" description="Disordered" evidence="6">
    <location>
        <begin position="31"/>
        <end position="50"/>
    </location>
</feature>
<evidence type="ECO:0000256" key="4">
    <source>
        <dbReference type="ARBA" id="ARBA00023157"/>
    </source>
</evidence>
<feature type="domain" description="Chitin-binding type-2" evidence="8">
    <location>
        <begin position="1024"/>
        <end position="1080"/>
    </location>
</feature>
<dbReference type="InterPro" id="IPR051940">
    <property type="entry name" value="Chitin_bind-dev_reg"/>
</dbReference>
<dbReference type="InterPro" id="IPR036508">
    <property type="entry name" value="Chitin-bd_dom_sf"/>
</dbReference>
<keyword evidence="5" id="KW-0325">Glycoprotein</keyword>
<feature type="domain" description="Chitin-binding type-2" evidence="8">
    <location>
        <begin position="656"/>
        <end position="709"/>
    </location>
</feature>
<dbReference type="STRING" id="131310.A0A0N5A312"/>
<feature type="domain" description="Chitin-binding type-2" evidence="8">
    <location>
        <begin position="65"/>
        <end position="121"/>
    </location>
</feature>
<dbReference type="Pfam" id="PF01607">
    <property type="entry name" value="CBM_14"/>
    <property type="match status" value="16"/>
</dbReference>
<feature type="domain" description="Chitin-binding type-2" evidence="8">
    <location>
        <begin position="319"/>
        <end position="373"/>
    </location>
</feature>
<protein>
    <submittedName>
        <fullName evidence="10">Chondroitin proteoglycan 2</fullName>
    </submittedName>
</protein>
<name>A0A0N5A312_PARTI</name>
<feature type="domain" description="Chitin-binding type-2" evidence="8">
    <location>
        <begin position="1324"/>
        <end position="1378"/>
    </location>
</feature>
<evidence type="ECO:0000313" key="9">
    <source>
        <dbReference type="Proteomes" id="UP000038045"/>
    </source>
</evidence>
<feature type="compositionally biased region" description="Polar residues" evidence="6">
    <location>
        <begin position="40"/>
        <end position="50"/>
    </location>
</feature>
<feature type="signal peptide" evidence="7">
    <location>
        <begin position="1"/>
        <end position="23"/>
    </location>
</feature>
<feature type="compositionally biased region" description="Low complexity" evidence="6">
    <location>
        <begin position="1419"/>
        <end position="1447"/>
    </location>
</feature>
<evidence type="ECO:0000256" key="5">
    <source>
        <dbReference type="ARBA" id="ARBA00023180"/>
    </source>
</evidence>
<feature type="domain" description="Chitin-binding type-2" evidence="8">
    <location>
        <begin position="507"/>
        <end position="563"/>
    </location>
</feature>
<keyword evidence="3" id="KW-0677">Repeat</keyword>
<sequence length="1558" mass="172484">MWWRSNTLLLLSLLCLHSSLLNAKFPNSSEESRERRRYNAQANSTPTVSSNLPQSFYRETQEREALNCEELGDGNYVFGCSERFWTCRGKQGFLMQCPEGLFYNPLKNQCQYIQNVELCKNDKLRDSLIPQKGVAEFSCVGKKDGFYTKGYCDGNYIRCHDGYLYNHRCPSNLEFDETQIACVDRKDVKRCRTVRRMSYNSYQKQQRKPCLSGKCQQSETEEVDCSILPDGTYPPKGLLCKDHFYKCTSGKPSFMKCPIGLIYSVETQQCDKLENISECEYVIGQITHSKHVVHHHHFDQHRPSHHQHVKPVPVPKEQPISCAGKADGFYTDAPCTPSFYQCSSEYSFSQICPSGFVFDVPSKQCVVVDKCRKAVPRPHVLPTYTVQKPITQAPTTTTTTTTTTTSAPYVPVQTTSVPYVPVQTTSTSSLAPVDNFCSDKADGHYSLGCTSEYYVCSSSQAYKMKCAGSTVFDKDTNACEIRNHVVECGGTKPAADSTTPAPVVVKDTFCESKADGVYADGCQNEYYVCNGGFAFKNSCPPGLVFSVEDDACLYKKHVVACGGSPVAKDATTLAPTVAVDLYCNGKADGYHSDQCSDVFYYCSAGFGMKQTCPIGLFFDVQHEQCDHKEEISACGGQKSPPTTTTTPKPYPQVPNDPFCNGKADGYYADGCSSTYYACTGGFTTKMQCVEGTFYDATENKCFVKEECPACGGTLPTSAPQMDARPVDTFCVGKEDGYYSDRCASTFYSCEGEFGEKQSCPPGLYFDPEFHACDYQDQITTCGGQRTTQAPTPTYAPVSFDPFCVGKSDGYHVEGCSSVFYGCVGEVTTKMFCPDGLFYDVKENECLPKEEASTCGGTKKVYDYVDETTSADHGVIDTFCNDKSDGFYDFECSSDYYNCFGGFGQKQTCPPGTKFDKETNECNFATEIVACGGKPSPKVEQPVYAPIEVNPFCVGKENGYYALECSAKYYSCLDEIAVQMSCPTGLVYDDKHQQCLTPEEATACGGTGPTVFTPVAIVSDVGVVDTYCKGKADGYYSDECDNWFYNCVSEYGNKVTCPTGLMFDKTTSSCELKKYAISCGGVQRPKPTAFTSAVSVPNDPFCVGKGNGYYAEGCTNIYYGCNNGVTQKMSCPPNTFYDDEINACSFKSEVPACGGTRPSKVAESPSALLQPSAYCEGKSNGKYVDGCQTYFIYCNGPYAERIECPAGLYYDQANEQCGGRSSIAACGGVTPTQFTTVYPRPVQVNVCDKKDDGIYCKGCARECLKCQSQQAVKFTCPTDLYYDEEIKSCAPKNTIPVCGGTRPITTTPALTTTVAPELSSDLVQGKPCDPKKWLKPLGQACGTEFFSCHNNKVIKFVCPQNQKFDQKFGGCRMRQHCPWCWESKPTVHQVVHHHHIDKNHGHHHKPHHHGHNQKPHHHGQQPYIRPQTQQPQTRPQVQQKPQQEQPKVGYGLTEQTYTKRPGNGVQTTTQRPMFVTSDKKEIEFVQTILNDTSKPFIKEEKTRFCENVYAGIYFKKCSPFYLVCSARGRHFVSTCPSGKYWSGKSASCDPIEQMTECKH</sequence>
<dbReference type="GO" id="GO:0008061">
    <property type="term" value="F:chitin binding"/>
    <property type="evidence" value="ECO:0007669"/>
    <property type="project" value="UniProtKB-KW"/>
</dbReference>
<feature type="domain" description="Chitin-binding type-2" evidence="8">
    <location>
        <begin position="727"/>
        <end position="783"/>
    </location>
</feature>
<evidence type="ECO:0000256" key="3">
    <source>
        <dbReference type="ARBA" id="ARBA00022737"/>
    </source>
</evidence>
<organism evidence="9 10">
    <name type="scientific">Parastrongyloides trichosuri</name>
    <name type="common">Possum-specific nematode worm</name>
    <dbReference type="NCBI Taxonomy" id="131310"/>
    <lineage>
        <taxon>Eukaryota</taxon>
        <taxon>Metazoa</taxon>
        <taxon>Ecdysozoa</taxon>
        <taxon>Nematoda</taxon>
        <taxon>Chromadorea</taxon>
        <taxon>Rhabditida</taxon>
        <taxon>Tylenchina</taxon>
        <taxon>Panagrolaimomorpha</taxon>
        <taxon>Strongyloidoidea</taxon>
        <taxon>Strongyloididae</taxon>
        <taxon>Parastrongyloides</taxon>
    </lineage>
</organism>
<feature type="compositionally biased region" description="Polar residues" evidence="6">
    <location>
        <begin position="1452"/>
        <end position="1468"/>
    </location>
</feature>
<feature type="domain" description="Chitin-binding type-2" evidence="8">
    <location>
        <begin position="1171"/>
        <end position="1227"/>
    </location>
</feature>
<dbReference type="WBParaSite" id="PTRK_0001602200.1">
    <property type="protein sequence ID" value="PTRK_0001602200.1"/>
    <property type="gene ID" value="PTRK_0001602200"/>
</dbReference>
<dbReference type="SUPFAM" id="SSF57625">
    <property type="entry name" value="Invertebrate chitin-binding proteins"/>
    <property type="match status" value="16"/>
</dbReference>
<dbReference type="GO" id="GO:0005576">
    <property type="term" value="C:extracellular region"/>
    <property type="evidence" value="ECO:0007669"/>
    <property type="project" value="InterPro"/>
</dbReference>
<dbReference type="InterPro" id="IPR002557">
    <property type="entry name" value="Chitin-bd_dom"/>
</dbReference>
<feature type="domain" description="Chitin-binding type-2" evidence="8">
    <location>
        <begin position="580"/>
        <end position="636"/>
    </location>
</feature>
<feature type="chain" id="PRO_5005892568" evidence="7">
    <location>
        <begin position="24"/>
        <end position="1558"/>
    </location>
</feature>
<evidence type="ECO:0000259" key="8">
    <source>
        <dbReference type="PROSITE" id="PS50940"/>
    </source>
</evidence>
<feature type="compositionally biased region" description="Basic residues" evidence="6">
    <location>
        <begin position="1390"/>
        <end position="1418"/>
    </location>
</feature>